<dbReference type="InterPro" id="IPR003848">
    <property type="entry name" value="DUF218"/>
</dbReference>
<dbReference type="InterPro" id="IPR014729">
    <property type="entry name" value="Rossmann-like_a/b/a_fold"/>
</dbReference>
<dbReference type="RefSeq" id="WP_215532874.1">
    <property type="nucleotide sequence ID" value="NZ_AP023321.1"/>
</dbReference>
<keyword evidence="1" id="KW-1133">Transmembrane helix</keyword>
<dbReference type="Proteomes" id="UP000593890">
    <property type="component" value="Chromosome"/>
</dbReference>
<evidence type="ECO:0000313" key="3">
    <source>
        <dbReference type="EMBL" id="BCI60747.1"/>
    </source>
</evidence>
<keyword evidence="1" id="KW-0472">Membrane</keyword>
<evidence type="ECO:0000313" key="4">
    <source>
        <dbReference type="Proteomes" id="UP000593890"/>
    </source>
</evidence>
<dbReference type="AlphaFoldDB" id="A0A7I8D1Q6"/>
<dbReference type="CDD" id="cd06259">
    <property type="entry name" value="YdcF-like"/>
    <property type="match status" value="1"/>
</dbReference>
<feature type="transmembrane region" description="Helical" evidence="1">
    <location>
        <begin position="43"/>
        <end position="65"/>
    </location>
</feature>
<dbReference type="EMBL" id="AP023321">
    <property type="protein sequence ID" value="BCI60747.1"/>
    <property type="molecule type" value="Genomic_DNA"/>
</dbReference>
<proteinExistence type="predicted"/>
<organism evidence="3 4">
    <name type="scientific">Solibaculum mannosilyticum</name>
    <dbReference type="NCBI Taxonomy" id="2780922"/>
    <lineage>
        <taxon>Bacteria</taxon>
        <taxon>Bacillati</taxon>
        <taxon>Bacillota</taxon>
        <taxon>Clostridia</taxon>
        <taxon>Eubacteriales</taxon>
        <taxon>Oscillospiraceae</taxon>
        <taxon>Solibaculum</taxon>
    </lineage>
</organism>
<feature type="domain" description="DUF218" evidence="2">
    <location>
        <begin position="118"/>
        <end position="239"/>
    </location>
</feature>
<dbReference type="KEGG" id="sman:C12CBH8_13860"/>
<name>A0A7I8D1Q6_9FIRM</name>
<dbReference type="InterPro" id="IPR051599">
    <property type="entry name" value="Cell_Envelope_Assoc"/>
</dbReference>
<dbReference type="GO" id="GO:0043164">
    <property type="term" value="P:Gram-negative-bacterium-type cell wall biogenesis"/>
    <property type="evidence" value="ECO:0007669"/>
    <property type="project" value="TreeGrafter"/>
</dbReference>
<dbReference type="PANTHER" id="PTHR30336:SF4">
    <property type="entry name" value="ENVELOPE BIOGENESIS FACTOR ELYC"/>
    <property type="match status" value="1"/>
</dbReference>
<protein>
    <recommendedName>
        <fullName evidence="2">DUF218 domain-containing protein</fullName>
    </recommendedName>
</protein>
<dbReference type="PANTHER" id="PTHR30336">
    <property type="entry name" value="INNER MEMBRANE PROTEIN, PROBABLE PERMEASE"/>
    <property type="match status" value="1"/>
</dbReference>
<dbReference type="GO" id="GO:0000270">
    <property type="term" value="P:peptidoglycan metabolic process"/>
    <property type="evidence" value="ECO:0007669"/>
    <property type="project" value="TreeGrafter"/>
</dbReference>
<dbReference type="Gene3D" id="3.40.50.620">
    <property type="entry name" value="HUPs"/>
    <property type="match status" value="1"/>
</dbReference>
<keyword evidence="4" id="KW-1185">Reference proteome</keyword>
<feature type="transmembrane region" description="Helical" evidence="1">
    <location>
        <begin position="77"/>
        <end position="99"/>
    </location>
</feature>
<keyword evidence="1" id="KW-0812">Transmembrane</keyword>
<gene>
    <name evidence="3" type="ORF">C12CBH8_13860</name>
</gene>
<reference evidence="4" key="1">
    <citation type="submission" date="2020-07" db="EMBL/GenBank/DDBJ databases">
        <title>Complete genome sequencing of Clostridia bacterium strain 12CBH8.</title>
        <authorList>
            <person name="Sakamoto M."/>
            <person name="Murakami T."/>
            <person name="Mori H."/>
        </authorList>
    </citation>
    <scope>NUCLEOTIDE SEQUENCE [LARGE SCALE GENOMIC DNA]</scope>
    <source>
        <strain evidence="4">12CBH8</strain>
    </source>
</reference>
<evidence type="ECO:0000256" key="1">
    <source>
        <dbReference type="SAM" id="Phobius"/>
    </source>
</evidence>
<sequence length="265" mass="29325">MKIERHNGFQPDRTTAGDVIRIILIGIVGFLLIWTILPVFAGIFHTGMAGGMVLFGGILAILLCWKKMKRWIKRSVTGKIVTAVVGVLLAAVLVSSSILSVQMVTAANNTPQEGEEGTVVVLGAKVESLSLKRRMDAALQYLKEHPEAMCVASGGQGENESISEAEAIRDYLVQNGIEEQRIFVEDQSANTEENLRNTKQVVDQNGLSNHLIVVTDDYHQLRAKWNAQKQGMTVSAYSSRPQIFIWLSYWERELMALAYTVCFVG</sequence>
<evidence type="ECO:0000259" key="2">
    <source>
        <dbReference type="Pfam" id="PF02698"/>
    </source>
</evidence>
<dbReference type="Pfam" id="PF02698">
    <property type="entry name" value="DUF218"/>
    <property type="match status" value="1"/>
</dbReference>
<accession>A0A7I8D1Q6</accession>
<dbReference type="GO" id="GO:0005886">
    <property type="term" value="C:plasma membrane"/>
    <property type="evidence" value="ECO:0007669"/>
    <property type="project" value="TreeGrafter"/>
</dbReference>
<feature type="transmembrane region" description="Helical" evidence="1">
    <location>
        <begin position="20"/>
        <end position="37"/>
    </location>
</feature>